<keyword evidence="1" id="KW-0472">Membrane</keyword>
<feature type="transmembrane region" description="Helical" evidence="1">
    <location>
        <begin position="147"/>
        <end position="168"/>
    </location>
</feature>
<name>A0AAV2H4T8_LYMST</name>
<reference evidence="2 3" key="1">
    <citation type="submission" date="2024-04" db="EMBL/GenBank/DDBJ databases">
        <authorList>
            <consortium name="Genoscope - CEA"/>
            <person name="William W."/>
        </authorList>
    </citation>
    <scope>NUCLEOTIDE SEQUENCE [LARGE SCALE GENOMIC DNA]</scope>
</reference>
<dbReference type="Proteomes" id="UP001497497">
    <property type="component" value="Unassembled WGS sequence"/>
</dbReference>
<keyword evidence="1" id="KW-1133">Transmembrane helix</keyword>
<sequence>MYLRNKFGTHLALYRKDIFFRRLLRTNSLAHSCTVGTSCPELPQAGIDRSKKRLLAQRIRSNFSYFIDIVKNLIDCSLLCNSFVLSFLLSNFLYYFWSDVPYMYAADHAIESGIDSKRAAFLLSIIGIFNTLGQVIFGVIGDLNINILNVYAIVSALAGLFVAVIPLLRNFTEYSIAYGLFGFCISVSYPLTTVLLVKYLGLQNLTNSYGLLMLTQGIANFLGPPFAG</sequence>
<dbReference type="PANTHER" id="PTHR11360">
    <property type="entry name" value="MONOCARBOXYLATE TRANSPORTER"/>
    <property type="match status" value="1"/>
</dbReference>
<dbReference type="PANTHER" id="PTHR11360:SF260">
    <property type="entry name" value="MFS DOMAIN-CONTAINING PROTEIN"/>
    <property type="match status" value="1"/>
</dbReference>
<dbReference type="InterPro" id="IPR036259">
    <property type="entry name" value="MFS_trans_sf"/>
</dbReference>
<dbReference type="Gene3D" id="1.20.1250.20">
    <property type="entry name" value="MFS general substrate transporter like domains"/>
    <property type="match status" value="1"/>
</dbReference>
<dbReference type="GO" id="GO:0008028">
    <property type="term" value="F:monocarboxylic acid transmembrane transporter activity"/>
    <property type="evidence" value="ECO:0007669"/>
    <property type="project" value="TreeGrafter"/>
</dbReference>
<dbReference type="InterPro" id="IPR011701">
    <property type="entry name" value="MFS"/>
</dbReference>
<feature type="transmembrane region" description="Helical" evidence="1">
    <location>
        <begin position="174"/>
        <end position="197"/>
    </location>
</feature>
<keyword evidence="1" id="KW-0812">Transmembrane</keyword>
<dbReference type="Pfam" id="PF07690">
    <property type="entry name" value="MFS_1"/>
    <property type="match status" value="1"/>
</dbReference>
<proteinExistence type="predicted"/>
<comment type="caution">
    <text evidence="2">The sequence shown here is derived from an EMBL/GenBank/DDBJ whole genome shotgun (WGS) entry which is preliminary data.</text>
</comment>
<organism evidence="2 3">
    <name type="scientific">Lymnaea stagnalis</name>
    <name type="common">Great pond snail</name>
    <name type="synonym">Helix stagnalis</name>
    <dbReference type="NCBI Taxonomy" id="6523"/>
    <lineage>
        <taxon>Eukaryota</taxon>
        <taxon>Metazoa</taxon>
        <taxon>Spiralia</taxon>
        <taxon>Lophotrochozoa</taxon>
        <taxon>Mollusca</taxon>
        <taxon>Gastropoda</taxon>
        <taxon>Heterobranchia</taxon>
        <taxon>Euthyneura</taxon>
        <taxon>Panpulmonata</taxon>
        <taxon>Hygrophila</taxon>
        <taxon>Lymnaeoidea</taxon>
        <taxon>Lymnaeidae</taxon>
        <taxon>Lymnaea</taxon>
    </lineage>
</organism>
<accession>A0AAV2H4T8</accession>
<dbReference type="EMBL" id="CAXITT010000036">
    <property type="protein sequence ID" value="CAL1528665.1"/>
    <property type="molecule type" value="Genomic_DNA"/>
</dbReference>
<evidence type="ECO:0000256" key="1">
    <source>
        <dbReference type="SAM" id="Phobius"/>
    </source>
</evidence>
<feature type="transmembrane region" description="Helical" evidence="1">
    <location>
        <begin position="78"/>
        <end position="97"/>
    </location>
</feature>
<protein>
    <recommendedName>
        <fullName evidence="4">Monocarboxylate transporter</fullName>
    </recommendedName>
</protein>
<evidence type="ECO:0000313" key="3">
    <source>
        <dbReference type="Proteomes" id="UP001497497"/>
    </source>
</evidence>
<keyword evidence="3" id="KW-1185">Reference proteome</keyword>
<feature type="non-terminal residue" evidence="2">
    <location>
        <position position="228"/>
    </location>
</feature>
<gene>
    <name evidence="2" type="ORF">GSLYS_00002835001</name>
</gene>
<dbReference type="InterPro" id="IPR050327">
    <property type="entry name" value="Proton-linked_MCT"/>
</dbReference>
<evidence type="ECO:0008006" key="4">
    <source>
        <dbReference type="Google" id="ProtNLM"/>
    </source>
</evidence>
<dbReference type="SUPFAM" id="SSF103473">
    <property type="entry name" value="MFS general substrate transporter"/>
    <property type="match status" value="1"/>
</dbReference>
<dbReference type="AlphaFoldDB" id="A0AAV2H4T8"/>
<feature type="transmembrane region" description="Helical" evidence="1">
    <location>
        <begin position="119"/>
        <end position="140"/>
    </location>
</feature>
<evidence type="ECO:0000313" key="2">
    <source>
        <dbReference type="EMBL" id="CAL1528665.1"/>
    </source>
</evidence>